<keyword evidence="2" id="KW-0808">Transferase</keyword>
<comment type="caution">
    <text evidence="3">The sequence shown here is derived from an EMBL/GenBank/DDBJ whole genome shotgun (WGS) entry which is preliminary data.</text>
</comment>
<evidence type="ECO:0000313" key="5">
    <source>
        <dbReference type="Proteomes" id="UP001152797"/>
    </source>
</evidence>
<organism evidence="3">
    <name type="scientific">Cladocopium goreaui</name>
    <dbReference type="NCBI Taxonomy" id="2562237"/>
    <lineage>
        <taxon>Eukaryota</taxon>
        <taxon>Sar</taxon>
        <taxon>Alveolata</taxon>
        <taxon>Dinophyceae</taxon>
        <taxon>Suessiales</taxon>
        <taxon>Symbiodiniaceae</taxon>
        <taxon>Cladocopium</taxon>
    </lineage>
</organism>
<dbReference type="Proteomes" id="UP001152797">
    <property type="component" value="Unassembled WGS sequence"/>
</dbReference>
<dbReference type="EMBL" id="CAMXCT030001129">
    <property type="protein sequence ID" value="CAL4774376.1"/>
    <property type="molecule type" value="Genomic_DNA"/>
</dbReference>
<reference evidence="4 5" key="2">
    <citation type="submission" date="2024-05" db="EMBL/GenBank/DDBJ databases">
        <authorList>
            <person name="Chen Y."/>
            <person name="Shah S."/>
            <person name="Dougan E. K."/>
            <person name="Thang M."/>
            <person name="Chan C."/>
        </authorList>
    </citation>
    <scope>NUCLEOTIDE SEQUENCE [LARGE SCALE GENOMIC DNA]</scope>
</reference>
<keyword evidence="1" id="KW-0489">Methyltransferase</keyword>
<keyword evidence="4" id="KW-0378">Hydrolase</keyword>
<accession>A0A9P1FRP8</accession>
<keyword evidence="5" id="KW-1185">Reference proteome</keyword>
<evidence type="ECO:0000313" key="3">
    <source>
        <dbReference type="EMBL" id="CAI3987064.1"/>
    </source>
</evidence>
<dbReference type="GO" id="GO:0005524">
    <property type="term" value="F:ATP binding"/>
    <property type="evidence" value="ECO:0007669"/>
    <property type="project" value="UniProtKB-KW"/>
</dbReference>
<dbReference type="InterPro" id="IPR029063">
    <property type="entry name" value="SAM-dependent_MTases_sf"/>
</dbReference>
<keyword evidence="4" id="KW-0067">ATP-binding</keyword>
<gene>
    <name evidence="3" type="ORF">C1SCF055_LOCUS14364</name>
</gene>
<dbReference type="GO" id="GO:0004386">
    <property type="term" value="F:helicase activity"/>
    <property type="evidence" value="ECO:0007669"/>
    <property type="project" value="UniProtKB-KW"/>
</dbReference>
<dbReference type="InterPro" id="IPR001525">
    <property type="entry name" value="C5_MeTfrase"/>
</dbReference>
<reference evidence="3" key="1">
    <citation type="submission" date="2022-10" db="EMBL/GenBank/DDBJ databases">
        <authorList>
            <person name="Chen Y."/>
            <person name="Dougan E. K."/>
            <person name="Chan C."/>
            <person name="Rhodes N."/>
            <person name="Thang M."/>
        </authorList>
    </citation>
    <scope>NUCLEOTIDE SEQUENCE</scope>
</reference>
<protein>
    <submittedName>
        <fullName evidence="4">Helicase ATP-binding domain-containing protein</fullName>
    </submittedName>
</protein>
<sequence>MVCLENVARKVTAEIVTEQLRSAGYWAVAYFINSSSFGIPQSRCRLYVLGIDPRQCDILDPPDQWVKWLEDISAECTVHKPGFGSLMLEEADSYIQDALSKLRKRQATEDEVKESLKTGRTWPKCWEKHEAARKQLSERLGVKVPSGPKLFDEFANDWSKTLPAREQDILYLHLWAKLVKFGEDNKERLPCLLRAHRLWHTKKGRVITGRELLRGQGYPKTIKTGAEDGSWVVPDPWHTSSVSFEVLSSCGSIAVRL</sequence>
<dbReference type="SUPFAM" id="SSF53335">
    <property type="entry name" value="S-adenosyl-L-methionine-dependent methyltransferases"/>
    <property type="match status" value="1"/>
</dbReference>
<dbReference type="AlphaFoldDB" id="A0A9P1FRP8"/>
<dbReference type="GO" id="GO:0008168">
    <property type="term" value="F:methyltransferase activity"/>
    <property type="evidence" value="ECO:0007669"/>
    <property type="project" value="UniProtKB-KW"/>
</dbReference>
<dbReference type="GO" id="GO:0032259">
    <property type="term" value="P:methylation"/>
    <property type="evidence" value="ECO:0007669"/>
    <property type="project" value="UniProtKB-KW"/>
</dbReference>
<evidence type="ECO:0000256" key="2">
    <source>
        <dbReference type="ARBA" id="ARBA00022679"/>
    </source>
</evidence>
<proteinExistence type="predicted"/>
<dbReference type="OrthoDB" id="423221at2759"/>
<dbReference type="EMBL" id="CAMXCT010001129">
    <property type="protein sequence ID" value="CAI3987064.1"/>
    <property type="molecule type" value="Genomic_DNA"/>
</dbReference>
<keyword evidence="4" id="KW-0547">Nucleotide-binding</keyword>
<evidence type="ECO:0000313" key="4">
    <source>
        <dbReference type="EMBL" id="CAL4774376.1"/>
    </source>
</evidence>
<dbReference type="Pfam" id="PF00145">
    <property type="entry name" value="DNA_methylase"/>
    <property type="match status" value="1"/>
</dbReference>
<dbReference type="Gene3D" id="3.40.50.150">
    <property type="entry name" value="Vaccinia Virus protein VP39"/>
    <property type="match status" value="1"/>
</dbReference>
<keyword evidence="4" id="KW-0347">Helicase</keyword>
<dbReference type="Gene3D" id="3.90.120.10">
    <property type="entry name" value="DNA Methylase, subunit A, domain 2"/>
    <property type="match status" value="1"/>
</dbReference>
<dbReference type="EMBL" id="CAMXCT020001129">
    <property type="protein sequence ID" value="CAL1140439.1"/>
    <property type="molecule type" value="Genomic_DNA"/>
</dbReference>
<evidence type="ECO:0000256" key="1">
    <source>
        <dbReference type="ARBA" id="ARBA00022603"/>
    </source>
</evidence>
<name>A0A9P1FRP8_9DINO</name>